<comment type="function">
    <text evidence="8">Catalyzes the phospholipid dependent N-acylation of the N-terminal cysteine of apolipoprotein, the last step in lipoprotein maturation.</text>
</comment>
<dbReference type="GO" id="GO:0005886">
    <property type="term" value="C:plasma membrane"/>
    <property type="evidence" value="ECO:0007669"/>
    <property type="project" value="UniProtKB-SubCell"/>
</dbReference>
<keyword evidence="6 8" id="KW-0472">Membrane</keyword>
<proteinExistence type="inferred from homology"/>
<dbReference type="GO" id="GO:0016410">
    <property type="term" value="F:N-acyltransferase activity"/>
    <property type="evidence" value="ECO:0007669"/>
    <property type="project" value="UniProtKB-UniRule"/>
</dbReference>
<evidence type="ECO:0000256" key="3">
    <source>
        <dbReference type="ARBA" id="ARBA00022679"/>
    </source>
</evidence>
<dbReference type="PANTHER" id="PTHR38686">
    <property type="entry name" value="APOLIPOPROTEIN N-ACYLTRANSFERASE"/>
    <property type="match status" value="1"/>
</dbReference>
<dbReference type="PANTHER" id="PTHR38686:SF1">
    <property type="entry name" value="APOLIPOPROTEIN N-ACYLTRANSFERASE"/>
    <property type="match status" value="1"/>
</dbReference>
<feature type="transmembrane region" description="Helical" evidence="8">
    <location>
        <begin position="68"/>
        <end position="88"/>
    </location>
</feature>
<accession>A0A9D5K7D3</accession>
<dbReference type="InterPro" id="IPR003010">
    <property type="entry name" value="C-N_Hydrolase"/>
</dbReference>
<dbReference type="InterPro" id="IPR004563">
    <property type="entry name" value="Apolipo_AcylTrfase"/>
</dbReference>
<dbReference type="InterPro" id="IPR045378">
    <property type="entry name" value="LNT_N"/>
</dbReference>
<dbReference type="AlphaFoldDB" id="A0A9D5K7D3"/>
<keyword evidence="3 8" id="KW-0808">Transferase</keyword>
<keyword evidence="2 8" id="KW-1003">Cell membrane</keyword>
<dbReference type="Pfam" id="PF00795">
    <property type="entry name" value="CN_hydrolase"/>
    <property type="match status" value="1"/>
</dbReference>
<keyword evidence="5 8" id="KW-1133">Transmembrane helix</keyword>
<name>A0A9D5K7D3_UNCW3</name>
<organism evidence="10 11">
    <name type="scientific">candidate division WOR-3 bacterium</name>
    <dbReference type="NCBI Taxonomy" id="2052148"/>
    <lineage>
        <taxon>Bacteria</taxon>
        <taxon>Bacteria division WOR-3</taxon>
    </lineage>
</organism>
<evidence type="ECO:0000256" key="6">
    <source>
        <dbReference type="ARBA" id="ARBA00023136"/>
    </source>
</evidence>
<dbReference type="CDD" id="cd07571">
    <property type="entry name" value="ALP_N-acyl_transferase"/>
    <property type="match status" value="1"/>
</dbReference>
<sequence>MRRILQIGCRKKGSRIKEVIRKLERFKWLIAIGSGVILSFAFAPYPTRFLAFAALIPLLWIIENERKAFFHGWLFGLGLSVPMIWWIVTNSFPLRPGIRVLLVLGVIILSAYMGLFQGLFSSVTKRIGVWSAPLVWVGVEVLREFTDLAFPWGLLGYSMTPWPVFTQTASIWGVYGLSALIVLINVGLYKAITNRRKKRKALTWGLITAGVLVFMVGFGAVRLAAAPKTDKLKVALIQPNVPIVLKGSSSVRDSLITAMQEQTRKAAEYNPDIVVYPETATLVDLTADTRRAKSYLELADNLNLTIVTGITHWVYDEKVGHTRFANAATIIHPDGTLDEIYIKIHLAPFGETIPFENVFPFLAKIDVQGGHHYRGKEIVVYQRTPVPLSFLICYEAIFPNLTRRFVAKGSRLLCAVTNDVWFGPDKGSKEHAQMAVLRTVENGVPMIRAANNGISMIVDPYGRVLKKSPLREKATLTGEVPQAIGPTIYTRAGFLFSYLALAASAILFLIALIRRRRNRSRKGKKD</sequence>
<evidence type="ECO:0000256" key="1">
    <source>
        <dbReference type="ARBA" id="ARBA00004651"/>
    </source>
</evidence>
<comment type="caution">
    <text evidence="10">The sequence shown here is derived from an EMBL/GenBank/DDBJ whole genome shotgun (WGS) entry which is preliminary data.</text>
</comment>
<keyword evidence="4 8" id="KW-0812">Transmembrane</keyword>
<feature type="transmembrane region" description="Helical" evidence="8">
    <location>
        <begin position="492"/>
        <end position="513"/>
    </location>
</feature>
<protein>
    <recommendedName>
        <fullName evidence="8">Apolipoprotein N-acyltransferase</fullName>
        <shortName evidence="8">ALP N-acyltransferase</shortName>
        <ecNumber evidence="8">2.3.1.269</ecNumber>
    </recommendedName>
</protein>
<feature type="transmembrane region" description="Helical" evidence="8">
    <location>
        <begin position="169"/>
        <end position="189"/>
    </location>
</feature>
<dbReference type="Gene3D" id="3.60.110.10">
    <property type="entry name" value="Carbon-nitrogen hydrolase"/>
    <property type="match status" value="1"/>
</dbReference>
<feature type="transmembrane region" description="Helical" evidence="8">
    <location>
        <begin position="100"/>
        <end position="120"/>
    </location>
</feature>
<dbReference type="PROSITE" id="PS50263">
    <property type="entry name" value="CN_HYDROLASE"/>
    <property type="match status" value="1"/>
</dbReference>
<comment type="catalytic activity">
    <reaction evidence="8">
        <text>N-terminal S-1,2-diacyl-sn-glyceryl-L-cysteinyl-[lipoprotein] + a glycerophospholipid = N-acyl-S-1,2-diacyl-sn-glyceryl-L-cysteinyl-[lipoprotein] + a 2-acyl-sn-glycero-3-phospholipid + H(+)</text>
        <dbReference type="Rhea" id="RHEA:48228"/>
        <dbReference type="Rhea" id="RHEA-COMP:14681"/>
        <dbReference type="Rhea" id="RHEA-COMP:14684"/>
        <dbReference type="ChEBI" id="CHEBI:15378"/>
        <dbReference type="ChEBI" id="CHEBI:136912"/>
        <dbReference type="ChEBI" id="CHEBI:140656"/>
        <dbReference type="ChEBI" id="CHEBI:140657"/>
        <dbReference type="ChEBI" id="CHEBI:140660"/>
        <dbReference type="EC" id="2.3.1.269"/>
    </reaction>
</comment>
<evidence type="ECO:0000256" key="7">
    <source>
        <dbReference type="ARBA" id="ARBA00023315"/>
    </source>
</evidence>
<dbReference type="SUPFAM" id="SSF56317">
    <property type="entry name" value="Carbon-nitrogen hydrolase"/>
    <property type="match status" value="1"/>
</dbReference>
<keyword evidence="7 8" id="KW-0012">Acyltransferase</keyword>
<evidence type="ECO:0000256" key="8">
    <source>
        <dbReference type="HAMAP-Rule" id="MF_01148"/>
    </source>
</evidence>
<evidence type="ECO:0000256" key="2">
    <source>
        <dbReference type="ARBA" id="ARBA00022475"/>
    </source>
</evidence>
<dbReference type="EMBL" id="WJKJ01000011">
    <property type="protein sequence ID" value="MBD3363653.1"/>
    <property type="molecule type" value="Genomic_DNA"/>
</dbReference>
<evidence type="ECO:0000259" key="9">
    <source>
        <dbReference type="PROSITE" id="PS50263"/>
    </source>
</evidence>
<feature type="transmembrane region" description="Helical" evidence="8">
    <location>
        <begin position="201"/>
        <end position="225"/>
    </location>
</feature>
<reference evidence="10" key="1">
    <citation type="submission" date="2019-11" db="EMBL/GenBank/DDBJ databases">
        <title>Microbial mats filling the niche in hypersaline microbial mats.</title>
        <authorList>
            <person name="Wong H.L."/>
            <person name="Macleod F.I."/>
            <person name="White R.A. III"/>
            <person name="Burns B.P."/>
        </authorList>
    </citation>
    <scope>NUCLEOTIDE SEQUENCE</scope>
    <source>
        <strain evidence="10">Bin_327</strain>
    </source>
</reference>
<dbReference type="HAMAP" id="MF_01148">
    <property type="entry name" value="Lnt"/>
    <property type="match status" value="1"/>
</dbReference>
<comment type="pathway">
    <text evidence="8">Protein modification; lipoprotein biosynthesis (N-acyl transfer).</text>
</comment>
<dbReference type="InterPro" id="IPR036526">
    <property type="entry name" value="C-N_Hydrolase_sf"/>
</dbReference>
<dbReference type="GO" id="GO:0042158">
    <property type="term" value="P:lipoprotein biosynthetic process"/>
    <property type="evidence" value="ECO:0007669"/>
    <property type="project" value="UniProtKB-UniRule"/>
</dbReference>
<evidence type="ECO:0000256" key="5">
    <source>
        <dbReference type="ARBA" id="ARBA00022989"/>
    </source>
</evidence>
<comment type="subcellular location">
    <subcellularLocation>
        <location evidence="1 8">Cell membrane</location>
        <topology evidence="1 8">Multi-pass membrane protein</topology>
    </subcellularLocation>
</comment>
<dbReference type="Pfam" id="PF20154">
    <property type="entry name" value="LNT_N"/>
    <property type="match status" value="1"/>
</dbReference>
<dbReference type="NCBIfam" id="TIGR00546">
    <property type="entry name" value="lnt"/>
    <property type="match status" value="1"/>
</dbReference>
<comment type="similarity">
    <text evidence="8">Belongs to the CN hydrolase family. Apolipoprotein N-acyltransferase subfamily.</text>
</comment>
<evidence type="ECO:0000313" key="10">
    <source>
        <dbReference type="EMBL" id="MBD3363653.1"/>
    </source>
</evidence>
<feature type="domain" description="CN hydrolase" evidence="9">
    <location>
        <begin position="232"/>
        <end position="482"/>
    </location>
</feature>
<dbReference type="Proteomes" id="UP000630660">
    <property type="component" value="Unassembled WGS sequence"/>
</dbReference>
<dbReference type="EC" id="2.3.1.269" evidence="8"/>
<gene>
    <name evidence="8 10" type="primary">lnt</name>
    <name evidence="10" type="ORF">GF359_00400</name>
</gene>
<evidence type="ECO:0000256" key="4">
    <source>
        <dbReference type="ARBA" id="ARBA00022692"/>
    </source>
</evidence>
<feature type="transmembrane region" description="Helical" evidence="8">
    <location>
        <begin position="29"/>
        <end position="62"/>
    </location>
</feature>
<evidence type="ECO:0000313" key="11">
    <source>
        <dbReference type="Proteomes" id="UP000630660"/>
    </source>
</evidence>